<keyword evidence="1" id="KW-0812">Transmembrane</keyword>
<evidence type="ECO:0000313" key="2">
    <source>
        <dbReference type="EMBL" id="MFD1641532.1"/>
    </source>
</evidence>
<feature type="transmembrane region" description="Helical" evidence="1">
    <location>
        <begin position="110"/>
        <end position="137"/>
    </location>
</feature>
<keyword evidence="1" id="KW-1133">Transmembrane helix</keyword>
<sequence>MAPSLFDVLPLVVVMVAGPQILSAIFLSTGEDWRRNSAAFVAGAGLSIALVVTIAYVLGIEAIGLGASNTTLNAIILVVLLVAMVDTYRTRHEAEPPEWMGKLGTASPRFSVRLGFLLLGFFPTNLLTSVAVGSYLAATGAPWVDALPFVFLTLLVLALPALVLVAFGERAEAFLPEVRNWMTTNAWVVNEVVIVFFIGLVLSNLLG</sequence>
<feature type="transmembrane region" description="Helical" evidence="1">
    <location>
        <begin position="71"/>
        <end position="89"/>
    </location>
</feature>
<proteinExistence type="predicted"/>
<protein>
    <submittedName>
        <fullName evidence="2">GAP family protein</fullName>
    </submittedName>
</protein>
<dbReference type="Proteomes" id="UP001597052">
    <property type="component" value="Unassembled WGS sequence"/>
</dbReference>
<reference evidence="2 3" key="1">
    <citation type="journal article" date="2019" name="Int. J. Syst. Evol. Microbiol.">
        <title>The Global Catalogue of Microorganisms (GCM) 10K type strain sequencing project: providing services to taxonomists for standard genome sequencing and annotation.</title>
        <authorList>
            <consortium name="The Broad Institute Genomics Platform"/>
            <consortium name="The Broad Institute Genome Sequencing Center for Infectious Disease"/>
            <person name="Wu L."/>
            <person name="Ma J."/>
        </authorList>
    </citation>
    <scope>NUCLEOTIDE SEQUENCE [LARGE SCALE GENOMIC DNA]</scope>
    <source>
        <strain evidence="2 3">CGMCC 1.10593</strain>
    </source>
</reference>
<dbReference type="InterPro" id="IPR021315">
    <property type="entry name" value="Gap/Sap"/>
</dbReference>
<keyword evidence="3" id="KW-1185">Reference proteome</keyword>
<evidence type="ECO:0000256" key="1">
    <source>
        <dbReference type="SAM" id="Phobius"/>
    </source>
</evidence>
<dbReference type="Pfam" id="PF11139">
    <property type="entry name" value="SfLAP"/>
    <property type="match status" value="1"/>
</dbReference>
<dbReference type="EMBL" id="JBHUDM010000002">
    <property type="protein sequence ID" value="MFD1641532.1"/>
    <property type="molecule type" value="Genomic_DNA"/>
</dbReference>
<dbReference type="AlphaFoldDB" id="A0ABD6D866"/>
<comment type="caution">
    <text evidence="2">The sequence shown here is derived from an EMBL/GenBank/DDBJ whole genome shotgun (WGS) entry which is preliminary data.</text>
</comment>
<dbReference type="RefSeq" id="WP_379827243.1">
    <property type="nucleotide sequence ID" value="NZ_JANHDJ010000005.1"/>
</dbReference>
<feature type="transmembrane region" description="Helical" evidence="1">
    <location>
        <begin position="187"/>
        <end position="206"/>
    </location>
</feature>
<gene>
    <name evidence="2" type="ORF">ACFSBW_06550</name>
</gene>
<accession>A0ABD6D866</accession>
<evidence type="ECO:0000313" key="3">
    <source>
        <dbReference type="Proteomes" id="UP001597052"/>
    </source>
</evidence>
<feature type="transmembrane region" description="Helical" evidence="1">
    <location>
        <begin position="6"/>
        <end position="27"/>
    </location>
</feature>
<feature type="transmembrane region" description="Helical" evidence="1">
    <location>
        <begin position="39"/>
        <end position="59"/>
    </location>
</feature>
<name>A0ABD6D866_9EURY</name>
<organism evidence="2 3">
    <name type="scientific">Halohasta litorea</name>
    <dbReference type="NCBI Taxonomy" id="869891"/>
    <lineage>
        <taxon>Archaea</taxon>
        <taxon>Methanobacteriati</taxon>
        <taxon>Methanobacteriota</taxon>
        <taxon>Stenosarchaea group</taxon>
        <taxon>Halobacteria</taxon>
        <taxon>Halobacteriales</taxon>
        <taxon>Haloferacaceae</taxon>
        <taxon>Halohasta</taxon>
    </lineage>
</organism>
<keyword evidence="1" id="KW-0472">Membrane</keyword>
<feature type="transmembrane region" description="Helical" evidence="1">
    <location>
        <begin position="149"/>
        <end position="167"/>
    </location>
</feature>